<dbReference type="EMBL" id="CP039352">
    <property type="protein sequence ID" value="QCE04895.1"/>
    <property type="molecule type" value="Genomic_DNA"/>
</dbReference>
<reference evidence="1 2" key="1">
    <citation type="submission" date="2019-04" db="EMBL/GenBank/DDBJ databases">
        <title>An improved genome assembly and genetic linkage map for asparagus bean, Vigna unguiculata ssp. sesquipedialis.</title>
        <authorList>
            <person name="Xia Q."/>
            <person name="Zhang R."/>
            <person name="Dong Y."/>
        </authorList>
    </citation>
    <scope>NUCLEOTIDE SEQUENCE [LARGE SCALE GENOMIC DNA]</scope>
    <source>
        <tissue evidence="1">Leaf</tissue>
    </source>
</reference>
<accession>A0A4D6MYD8</accession>
<proteinExistence type="predicted"/>
<organism evidence="1 2">
    <name type="scientific">Vigna unguiculata</name>
    <name type="common">Cowpea</name>
    <dbReference type="NCBI Taxonomy" id="3917"/>
    <lineage>
        <taxon>Eukaryota</taxon>
        <taxon>Viridiplantae</taxon>
        <taxon>Streptophyta</taxon>
        <taxon>Embryophyta</taxon>
        <taxon>Tracheophyta</taxon>
        <taxon>Spermatophyta</taxon>
        <taxon>Magnoliopsida</taxon>
        <taxon>eudicotyledons</taxon>
        <taxon>Gunneridae</taxon>
        <taxon>Pentapetalae</taxon>
        <taxon>rosids</taxon>
        <taxon>fabids</taxon>
        <taxon>Fabales</taxon>
        <taxon>Fabaceae</taxon>
        <taxon>Papilionoideae</taxon>
        <taxon>50 kb inversion clade</taxon>
        <taxon>NPAAA clade</taxon>
        <taxon>indigoferoid/millettioid clade</taxon>
        <taxon>Phaseoleae</taxon>
        <taxon>Vigna</taxon>
    </lineage>
</organism>
<gene>
    <name evidence="1" type="ORF">DEO72_LG8g2936</name>
</gene>
<sequence>MPLFLRWSFVAQAKVPSLLHHWPTVAQASSIVVVVRGCKVAIVVVQSRFWLFYIASEMTGGFVKLFQRDVMVEDGGDGTLATFRV</sequence>
<dbReference type="AlphaFoldDB" id="A0A4D6MYD8"/>
<name>A0A4D6MYD8_VIGUN</name>
<evidence type="ECO:0000313" key="2">
    <source>
        <dbReference type="Proteomes" id="UP000501690"/>
    </source>
</evidence>
<evidence type="ECO:0000313" key="1">
    <source>
        <dbReference type="EMBL" id="QCE04895.1"/>
    </source>
</evidence>
<dbReference type="Proteomes" id="UP000501690">
    <property type="component" value="Linkage Group LG8"/>
</dbReference>
<keyword evidence="2" id="KW-1185">Reference proteome</keyword>
<protein>
    <submittedName>
        <fullName evidence="1">Uncharacterized protein</fullName>
    </submittedName>
</protein>